<dbReference type="PANTHER" id="PTHR42770:SF11">
    <property type="entry name" value="INNER MEMBRANE TRANSPORT PROTEIN YBAT"/>
    <property type="match status" value="1"/>
</dbReference>
<keyword evidence="4 6" id="KW-1133">Transmembrane helix</keyword>
<evidence type="ECO:0000256" key="4">
    <source>
        <dbReference type="ARBA" id="ARBA00022989"/>
    </source>
</evidence>
<organism evidence="7 8">
    <name type="scientific">Branchiibius hedensis</name>
    <dbReference type="NCBI Taxonomy" id="672460"/>
    <lineage>
        <taxon>Bacteria</taxon>
        <taxon>Bacillati</taxon>
        <taxon>Actinomycetota</taxon>
        <taxon>Actinomycetes</taxon>
        <taxon>Micrococcales</taxon>
        <taxon>Dermacoccaceae</taxon>
        <taxon>Branchiibius</taxon>
    </lineage>
</organism>
<feature type="transmembrane region" description="Helical" evidence="6">
    <location>
        <begin position="275"/>
        <end position="302"/>
    </location>
</feature>
<feature type="transmembrane region" description="Helical" evidence="6">
    <location>
        <begin position="103"/>
        <end position="120"/>
    </location>
</feature>
<protein>
    <submittedName>
        <fullName evidence="7">L-asparagine transporter</fullName>
    </submittedName>
</protein>
<feature type="transmembrane region" description="Helical" evidence="6">
    <location>
        <begin position="409"/>
        <end position="428"/>
    </location>
</feature>
<feature type="transmembrane region" description="Helical" evidence="6">
    <location>
        <begin position="48"/>
        <end position="69"/>
    </location>
</feature>
<feature type="transmembrane region" description="Helical" evidence="6">
    <location>
        <begin position="194"/>
        <end position="215"/>
    </location>
</feature>
<feature type="transmembrane region" description="Helical" evidence="6">
    <location>
        <begin position="161"/>
        <end position="182"/>
    </location>
</feature>
<dbReference type="PIRSF" id="PIRSF006060">
    <property type="entry name" value="AA_transporter"/>
    <property type="match status" value="1"/>
</dbReference>
<evidence type="ECO:0000256" key="5">
    <source>
        <dbReference type="ARBA" id="ARBA00023136"/>
    </source>
</evidence>
<feature type="transmembrane region" description="Helical" evidence="6">
    <location>
        <begin position="16"/>
        <end position="36"/>
    </location>
</feature>
<keyword evidence="8" id="KW-1185">Reference proteome</keyword>
<dbReference type="Pfam" id="PF13520">
    <property type="entry name" value="AA_permease_2"/>
    <property type="match status" value="1"/>
</dbReference>
<dbReference type="EMBL" id="UESZ01000001">
    <property type="protein sequence ID" value="SSA35562.1"/>
    <property type="molecule type" value="Genomic_DNA"/>
</dbReference>
<dbReference type="Gene3D" id="1.20.1740.10">
    <property type="entry name" value="Amino acid/polyamine transporter I"/>
    <property type="match status" value="1"/>
</dbReference>
<dbReference type="RefSeq" id="WP_109686925.1">
    <property type="nucleotide sequence ID" value="NZ_QGDN01000001.1"/>
</dbReference>
<accession>A0A2Y9BUE3</accession>
<comment type="subcellular location">
    <subcellularLocation>
        <location evidence="1">Cell membrane</location>
        <topology evidence="1">Multi-pass membrane protein</topology>
    </subcellularLocation>
</comment>
<dbReference type="InterPro" id="IPR002293">
    <property type="entry name" value="AA/rel_permease1"/>
</dbReference>
<evidence type="ECO:0000313" key="7">
    <source>
        <dbReference type="EMBL" id="SSA35562.1"/>
    </source>
</evidence>
<feature type="transmembrane region" description="Helical" evidence="6">
    <location>
        <begin position="354"/>
        <end position="371"/>
    </location>
</feature>
<dbReference type="GO" id="GO:0005886">
    <property type="term" value="C:plasma membrane"/>
    <property type="evidence" value="ECO:0007669"/>
    <property type="project" value="UniProtKB-SubCell"/>
</dbReference>
<proteinExistence type="predicted"/>
<evidence type="ECO:0000256" key="6">
    <source>
        <dbReference type="SAM" id="Phobius"/>
    </source>
</evidence>
<gene>
    <name evidence="7" type="ORF">SAMN04489750_2926</name>
</gene>
<dbReference type="Proteomes" id="UP000250028">
    <property type="component" value="Unassembled WGS sequence"/>
</dbReference>
<keyword evidence="5 6" id="KW-0472">Membrane</keyword>
<sequence>MTTATPAGADAPKKGAITVASATAIGVGGMMGAGLYTLVGLAATTAGVWIPVAFLVGGFVSLFSVYSYAKLGAKFPSRGGAAAFLIRCFGDGLIAGGLNIFQFLGWIIAMALYAAGFAGYARDLLPFDTPDWSGKVIGVALVVVLVGVNMIGSKLVGRSELFVIGIELAIIAIFVVASFFKADPDRFHQVGGDGVIGILFAAGLLYVTYEGFGVVTNSAGDMKNPAKELPRAMYQALAIVIVVYVLVSALIVMLLPLSGIVENQGHVFAEAGRAALGHVGFVVIGAAALLATASGVNATLFGDANLAFTVAKEGEMPEDFARGVWHSGTWGLLIAGGLTCAFVVFFPLSAVGQMASLAFLIVYGTVSLGHLRLADQTGAKRWLLWLAVILNLALFCLLLGYAIHTGPASTWITLLVVLVFSFVAEYVYRRITGRHLTLHPPRF</sequence>
<evidence type="ECO:0000256" key="2">
    <source>
        <dbReference type="ARBA" id="ARBA00022475"/>
    </source>
</evidence>
<name>A0A2Y9BUE3_9MICO</name>
<evidence type="ECO:0000256" key="3">
    <source>
        <dbReference type="ARBA" id="ARBA00022692"/>
    </source>
</evidence>
<dbReference type="OrthoDB" id="9804700at2"/>
<reference evidence="8" key="1">
    <citation type="submission" date="2016-10" db="EMBL/GenBank/DDBJ databases">
        <authorList>
            <person name="Varghese N."/>
            <person name="Submissions S."/>
        </authorList>
    </citation>
    <scope>NUCLEOTIDE SEQUENCE [LARGE SCALE GENOMIC DNA]</scope>
    <source>
        <strain evidence="8">DSM 22951</strain>
    </source>
</reference>
<keyword evidence="3 6" id="KW-0812">Transmembrane</keyword>
<feature type="transmembrane region" description="Helical" evidence="6">
    <location>
        <begin position="323"/>
        <end position="348"/>
    </location>
</feature>
<keyword evidence="2" id="KW-1003">Cell membrane</keyword>
<feature type="transmembrane region" description="Helical" evidence="6">
    <location>
        <begin position="132"/>
        <end position="152"/>
    </location>
</feature>
<dbReference type="InterPro" id="IPR050367">
    <property type="entry name" value="APC_superfamily"/>
</dbReference>
<evidence type="ECO:0000256" key="1">
    <source>
        <dbReference type="ARBA" id="ARBA00004651"/>
    </source>
</evidence>
<feature type="transmembrane region" description="Helical" evidence="6">
    <location>
        <begin position="236"/>
        <end position="255"/>
    </location>
</feature>
<dbReference type="PANTHER" id="PTHR42770">
    <property type="entry name" value="AMINO ACID TRANSPORTER-RELATED"/>
    <property type="match status" value="1"/>
</dbReference>
<dbReference type="AlphaFoldDB" id="A0A2Y9BUE3"/>
<feature type="transmembrane region" description="Helical" evidence="6">
    <location>
        <begin position="383"/>
        <end position="403"/>
    </location>
</feature>
<dbReference type="GO" id="GO:0022857">
    <property type="term" value="F:transmembrane transporter activity"/>
    <property type="evidence" value="ECO:0007669"/>
    <property type="project" value="InterPro"/>
</dbReference>
<evidence type="ECO:0000313" key="8">
    <source>
        <dbReference type="Proteomes" id="UP000250028"/>
    </source>
</evidence>